<dbReference type="Gene3D" id="3.20.20.70">
    <property type="entry name" value="Aldolase class I"/>
    <property type="match status" value="1"/>
</dbReference>
<evidence type="ECO:0000313" key="11">
    <source>
        <dbReference type="Proteomes" id="UP001501170"/>
    </source>
</evidence>
<evidence type="ECO:0000256" key="1">
    <source>
        <dbReference type="ARBA" id="ARBA00001917"/>
    </source>
</evidence>
<dbReference type="PANTHER" id="PTHR42747:SF3">
    <property type="entry name" value="NITRONATE MONOOXYGENASE-RELATED"/>
    <property type="match status" value="1"/>
</dbReference>
<evidence type="ECO:0000256" key="2">
    <source>
        <dbReference type="ARBA" id="ARBA00009881"/>
    </source>
</evidence>
<keyword evidence="4" id="KW-0285">Flavoprotein</keyword>
<keyword evidence="6" id="KW-0560">Oxidoreductase</keyword>
<organism evidence="10 11">
    <name type="scientific">Gordonia cholesterolivorans</name>
    <dbReference type="NCBI Taxonomy" id="559625"/>
    <lineage>
        <taxon>Bacteria</taxon>
        <taxon>Bacillati</taxon>
        <taxon>Actinomycetota</taxon>
        <taxon>Actinomycetes</taxon>
        <taxon>Mycobacteriales</taxon>
        <taxon>Gordoniaceae</taxon>
        <taxon>Gordonia</taxon>
    </lineage>
</organism>
<dbReference type="EMBL" id="BAAARB010000006">
    <property type="protein sequence ID" value="GAA2376982.1"/>
    <property type="molecule type" value="Genomic_DNA"/>
</dbReference>
<dbReference type="PROSITE" id="PS00912">
    <property type="entry name" value="DHODEHASE_2"/>
    <property type="match status" value="1"/>
</dbReference>
<evidence type="ECO:0000256" key="8">
    <source>
        <dbReference type="ARBA" id="ARBA00031155"/>
    </source>
</evidence>
<dbReference type="PANTHER" id="PTHR42747">
    <property type="entry name" value="NITRONATE MONOOXYGENASE-RELATED"/>
    <property type="match status" value="1"/>
</dbReference>
<reference evidence="11" key="1">
    <citation type="journal article" date="2019" name="Int. J. Syst. Evol. Microbiol.">
        <title>The Global Catalogue of Microorganisms (GCM) 10K type strain sequencing project: providing services to taxonomists for standard genome sequencing and annotation.</title>
        <authorList>
            <consortium name="The Broad Institute Genomics Platform"/>
            <consortium name="The Broad Institute Genome Sequencing Center for Infectious Disease"/>
            <person name="Wu L."/>
            <person name="Ma J."/>
        </authorList>
    </citation>
    <scope>NUCLEOTIDE SEQUENCE [LARGE SCALE GENOMIC DNA]</scope>
    <source>
        <strain evidence="11">JCM 16227</strain>
    </source>
</reference>
<dbReference type="GO" id="GO:0004497">
    <property type="term" value="F:monooxygenase activity"/>
    <property type="evidence" value="ECO:0007669"/>
    <property type="project" value="UniProtKB-KW"/>
</dbReference>
<evidence type="ECO:0000256" key="3">
    <source>
        <dbReference type="ARBA" id="ARBA00022575"/>
    </source>
</evidence>
<comment type="catalytic activity">
    <reaction evidence="9">
        <text>3 propionate 3-nitronate + 3 O2 + H2O = 3 3-oxopropanoate + 2 nitrate + nitrite + H2O2 + 3 H(+)</text>
        <dbReference type="Rhea" id="RHEA:57332"/>
        <dbReference type="ChEBI" id="CHEBI:15377"/>
        <dbReference type="ChEBI" id="CHEBI:15378"/>
        <dbReference type="ChEBI" id="CHEBI:15379"/>
        <dbReference type="ChEBI" id="CHEBI:16240"/>
        <dbReference type="ChEBI" id="CHEBI:16301"/>
        <dbReference type="ChEBI" id="CHEBI:17632"/>
        <dbReference type="ChEBI" id="CHEBI:33190"/>
        <dbReference type="ChEBI" id="CHEBI:136067"/>
    </reaction>
</comment>
<keyword evidence="11" id="KW-1185">Reference proteome</keyword>
<comment type="similarity">
    <text evidence="2">Belongs to the nitronate monooxygenase family. NMO class I subfamily.</text>
</comment>
<gene>
    <name evidence="10" type="ORF">GCM10009855_15470</name>
</gene>
<dbReference type="Pfam" id="PF03060">
    <property type="entry name" value="NMO"/>
    <property type="match status" value="1"/>
</dbReference>
<protein>
    <recommendedName>
        <fullName evidence="8">Propionate 3-nitronate monooxygenase</fullName>
    </recommendedName>
</protein>
<evidence type="ECO:0000256" key="7">
    <source>
        <dbReference type="ARBA" id="ARBA00023033"/>
    </source>
</evidence>
<evidence type="ECO:0000256" key="5">
    <source>
        <dbReference type="ARBA" id="ARBA00022643"/>
    </source>
</evidence>
<name>A0ABP5UDP0_9ACTN</name>
<evidence type="ECO:0000313" key="10">
    <source>
        <dbReference type="EMBL" id="GAA2376982.1"/>
    </source>
</evidence>
<dbReference type="InterPro" id="IPR004136">
    <property type="entry name" value="NMO"/>
</dbReference>
<keyword evidence="5" id="KW-0288">FMN</keyword>
<evidence type="ECO:0000256" key="4">
    <source>
        <dbReference type="ARBA" id="ARBA00022630"/>
    </source>
</evidence>
<dbReference type="InterPro" id="IPR013785">
    <property type="entry name" value="Aldolase_TIM"/>
</dbReference>
<keyword evidence="7 10" id="KW-0503">Monooxygenase</keyword>
<dbReference type="InterPro" id="IPR001295">
    <property type="entry name" value="Dihydroorotate_DH_CS"/>
</dbReference>
<comment type="caution">
    <text evidence="10">The sequence shown here is derived from an EMBL/GenBank/DDBJ whole genome shotgun (WGS) entry which is preliminary data.</text>
</comment>
<evidence type="ECO:0000256" key="6">
    <source>
        <dbReference type="ARBA" id="ARBA00023002"/>
    </source>
</evidence>
<comment type="cofactor">
    <cofactor evidence="1">
        <name>FMN</name>
        <dbReference type="ChEBI" id="CHEBI:58210"/>
    </cofactor>
</comment>
<dbReference type="CDD" id="cd04730">
    <property type="entry name" value="NPD_like"/>
    <property type="match status" value="1"/>
</dbReference>
<dbReference type="SUPFAM" id="SSF51412">
    <property type="entry name" value="Inosine monophosphate dehydrogenase (IMPDH)"/>
    <property type="match status" value="1"/>
</dbReference>
<keyword evidence="3" id="KW-0216">Detoxification</keyword>
<sequence length="337" mass="34541">MMFDLGLLGVPIAGAPMAGGTSTPELTAAVSGAGGLGFYGGAYLTPERLREDIRAIAALTDAPFGVNLFVPEEIPFDEAAFAEYRDRLAPLAERLGAPLPEHVPFTDDHFDAKVQVLIDERVPVASFTFGCPDAATVARLHAAEVFVVGTVTCVDEALIARESGVDALCAQGVSAGGHRGTFGILDADPGIDTLPLLTGVADAAGLPVIAAGGVASRDDAIALLEAGAAAVQVGTLLLRCPEAGTKQAHRDALADPRFTETVTTRAYSGRLARGLVNEFIAAYSDAAPPVYPQVNTLTGGIRRAGSTDPDVINLWAGTGFRAAQAVPAADVVAALSP</sequence>
<proteinExistence type="inferred from homology"/>
<accession>A0ABP5UDP0</accession>
<dbReference type="Proteomes" id="UP001501170">
    <property type="component" value="Unassembled WGS sequence"/>
</dbReference>
<evidence type="ECO:0000256" key="9">
    <source>
        <dbReference type="ARBA" id="ARBA00049401"/>
    </source>
</evidence>